<accession>A0A6A5SMX9</accession>
<keyword evidence="2" id="KW-1185">Reference proteome</keyword>
<protein>
    <submittedName>
        <fullName evidence="1">Uncharacterized protein</fullName>
    </submittedName>
</protein>
<dbReference type="AlphaFoldDB" id="A0A6A5SMX9"/>
<sequence length="207" mass="23060">MPAISTTPSKDAAQQPKDDTNYTLITVFPTTKKTKKAAAKLSKSLSAGFTSAFRRIRTEFQPLRRAAYPVLMNLKHVCACLDAFNPPAQPHLPATRTGAFIIDKGFDCKEGVNILPLPRIMSHLSPCSIYRNCIFELPTLQHLMNWISDLPYRSGLVNVNGQSNMKVVCNFGMDTVTWTVKWGGHKRVEGCVEFFKGCTMALLKPRP</sequence>
<evidence type="ECO:0000313" key="1">
    <source>
        <dbReference type="EMBL" id="KAF1940998.1"/>
    </source>
</evidence>
<gene>
    <name evidence="1" type="ORF">EJ02DRAFT_423454</name>
</gene>
<name>A0A6A5SMX9_9PLEO</name>
<dbReference type="Proteomes" id="UP000800038">
    <property type="component" value="Unassembled WGS sequence"/>
</dbReference>
<dbReference type="EMBL" id="ML976054">
    <property type="protein sequence ID" value="KAF1940998.1"/>
    <property type="molecule type" value="Genomic_DNA"/>
</dbReference>
<proteinExistence type="predicted"/>
<evidence type="ECO:0000313" key="2">
    <source>
        <dbReference type="Proteomes" id="UP000800038"/>
    </source>
</evidence>
<reference evidence="1" key="1">
    <citation type="journal article" date="2020" name="Stud. Mycol.">
        <title>101 Dothideomycetes genomes: a test case for predicting lifestyles and emergence of pathogens.</title>
        <authorList>
            <person name="Haridas S."/>
            <person name="Albert R."/>
            <person name="Binder M."/>
            <person name="Bloem J."/>
            <person name="Labutti K."/>
            <person name="Salamov A."/>
            <person name="Andreopoulos B."/>
            <person name="Baker S."/>
            <person name="Barry K."/>
            <person name="Bills G."/>
            <person name="Bluhm B."/>
            <person name="Cannon C."/>
            <person name="Castanera R."/>
            <person name="Culley D."/>
            <person name="Daum C."/>
            <person name="Ezra D."/>
            <person name="Gonzalez J."/>
            <person name="Henrissat B."/>
            <person name="Kuo A."/>
            <person name="Liang C."/>
            <person name="Lipzen A."/>
            <person name="Lutzoni F."/>
            <person name="Magnuson J."/>
            <person name="Mondo S."/>
            <person name="Nolan M."/>
            <person name="Ohm R."/>
            <person name="Pangilinan J."/>
            <person name="Park H.-J."/>
            <person name="Ramirez L."/>
            <person name="Alfaro M."/>
            <person name="Sun H."/>
            <person name="Tritt A."/>
            <person name="Yoshinaga Y."/>
            <person name="Zwiers L.-H."/>
            <person name="Turgeon B."/>
            <person name="Goodwin S."/>
            <person name="Spatafora J."/>
            <person name="Crous P."/>
            <person name="Grigoriev I."/>
        </authorList>
    </citation>
    <scope>NUCLEOTIDE SEQUENCE</scope>
    <source>
        <strain evidence="1">CBS 161.51</strain>
    </source>
</reference>
<organism evidence="1 2">
    <name type="scientific">Clathrospora elynae</name>
    <dbReference type="NCBI Taxonomy" id="706981"/>
    <lineage>
        <taxon>Eukaryota</taxon>
        <taxon>Fungi</taxon>
        <taxon>Dikarya</taxon>
        <taxon>Ascomycota</taxon>
        <taxon>Pezizomycotina</taxon>
        <taxon>Dothideomycetes</taxon>
        <taxon>Pleosporomycetidae</taxon>
        <taxon>Pleosporales</taxon>
        <taxon>Diademaceae</taxon>
        <taxon>Clathrospora</taxon>
    </lineage>
</organism>